<comment type="caution">
    <text evidence="13">The sequence shown here is derived from an EMBL/GenBank/DDBJ whole genome shotgun (WGS) entry which is preliminary data.</text>
</comment>
<dbReference type="GO" id="GO:0005634">
    <property type="term" value="C:nucleus"/>
    <property type="evidence" value="ECO:0007669"/>
    <property type="project" value="UniProtKB-SubCell"/>
</dbReference>
<evidence type="ECO:0000256" key="2">
    <source>
        <dbReference type="ARBA" id="ARBA00022771"/>
    </source>
</evidence>
<evidence type="ECO:0000256" key="9">
    <source>
        <dbReference type="RuleBase" id="RU004334"/>
    </source>
</evidence>
<dbReference type="SMART" id="SM00399">
    <property type="entry name" value="ZnF_C4"/>
    <property type="match status" value="1"/>
</dbReference>
<keyword evidence="8 9" id="KW-0539">Nucleus</keyword>
<dbReference type="Pfam" id="PF00105">
    <property type="entry name" value="zf-C4"/>
    <property type="match status" value="1"/>
</dbReference>
<gene>
    <name evidence="13" type="ORF">PoB_000586100</name>
</gene>
<dbReference type="InterPro" id="IPR001628">
    <property type="entry name" value="Znf_hrmn_rcpt"/>
</dbReference>
<organism evidence="13 14">
    <name type="scientific">Plakobranchus ocellatus</name>
    <dbReference type="NCBI Taxonomy" id="259542"/>
    <lineage>
        <taxon>Eukaryota</taxon>
        <taxon>Metazoa</taxon>
        <taxon>Spiralia</taxon>
        <taxon>Lophotrochozoa</taxon>
        <taxon>Mollusca</taxon>
        <taxon>Gastropoda</taxon>
        <taxon>Heterobranchia</taxon>
        <taxon>Euthyneura</taxon>
        <taxon>Panpulmonata</taxon>
        <taxon>Sacoglossa</taxon>
        <taxon>Placobranchoidea</taxon>
        <taxon>Plakobranchidae</taxon>
        <taxon>Plakobranchus</taxon>
    </lineage>
</organism>
<dbReference type="Proteomes" id="UP000735302">
    <property type="component" value="Unassembled WGS sequence"/>
</dbReference>
<dbReference type="PROSITE" id="PS00031">
    <property type="entry name" value="NUCLEAR_REC_DBD_1"/>
    <property type="match status" value="1"/>
</dbReference>
<evidence type="ECO:0000313" key="14">
    <source>
        <dbReference type="Proteomes" id="UP000735302"/>
    </source>
</evidence>
<dbReference type="AlphaFoldDB" id="A0AAV3XWJ2"/>
<dbReference type="InterPro" id="IPR050234">
    <property type="entry name" value="Nuclear_hormone_rcpt_NR1"/>
</dbReference>
<comment type="subcellular location">
    <subcellularLocation>
        <location evidence="9">Nucleus</location>
    </subcellularLocation>
</comment>
<keyword evidence="2 9" id="KW-0863">Zinc-finger</keyword>
<proteinExistence type="inferred from homology"/>
<dbReference type="CDD" id="cd06916">
    <property type="entry name" value="NR_DBD_like"/>
    <property type="match status" value="1"/>
</dbReference>
<protein>
    <submittedName>
        <fullName evidence="13">Nuclear hormone receptor e75</fullName>
    </submittedName>
</protein>
<evidence type="ECO:0000256" key="3">
    <source>
        <dbReference type="ARBA" id="ARBA00022833"/>
    </source>
</evidence>
<dbReference type="PRINTS" id="PR00047">
    <property type="entry name" value="STROIDFINGER"/>
</dbReference>
<keyword evidence="14" id="KW-1185">Reference proteome</keyword>
<keyword evidence="3 9" id="KW-0862">Zinc</keyword>
<dbReference type="InterPro" id="IPR013088">
    <property type="entry name" value="Znf_NHR/GATA"/>
</dbReference>
<dbReference type="PRINTS" id="PR00398">
    <property type="entry name" value="STRDHORMONER"/>
</dbReference>
<dbReference type="PROSITE" id="PS51030">
    <property type="entry name" value="NUCLEAR_REC_DBD_2"/>
    <property type="match status" value="1"/>
</dbReference>
<keyword evidence="6 9" id="KW-0804">Transcription</keyword>
<dbReference type="Pfam" id="PF00104">
    <property type="entry name" value="Hormone_recep"/>
    <property type="match status" value="1"/>
</dbReference>
<feature type="region of interest" description="Disordered" evidence="10">
    <location>
        <begin position="284"/>
        <end position="308"/>
    </location>
</feature>
<evidence type="ECO:0000259" key="11">
    <source>
        <dbReference type="PROSITE" id="PS51030"/>
    </source>
</evidence>
<feature type="compositionally biased region" description="Low complexity" evidence="10">
    <location>
        <begin position="284"/>
        <end position="305"/>
    </location>
</feature>
<evidence type="ECO:0000256" key="8">
    <source>
        <dbReference type="ARBA" id="ARBA00023242"/>
    </source>
</evidence>
<dbReference type="SUPFAM" id="SSF57716">
    <property type="entry name" value="Glucocorticoid receptor-like (DNA-binding domain)"/>
    <property type="match status" value="1"/>
</dbReference>
<keyword evidence="7 9" id="KW-0675">Receptor</keyword>
<evidence type="ECO:0000259" key="12">
    <source>
        <dbReference type="PROSITE" id="PS51843"/>
    </source>
</evidence>
<evidence type="ECO:0000256" key="5">
    <source>
        <dbReference type="ARBA" id="ARBA00023125"/>
    </source>
</evidence>
<evidence type="ECO:0000313" key="13">
    <source>
        <dbReference type="EMBL" id="GFN79355.1"/>
    </source>
</evidence>
<evidence type="ECO:0000256" key="4">
    <source>
        <dbReference type="ARBA" id="ARBA00023015"/>
    </source>
</evidence>
<comment type="similarity">
    <text evidence="9">Belongs to the nuclear hormone receptor family.</text>
</comment>
<dbReference type="GO" id="GO:0043565">
    <property type="term" value="F:sequence-specific DNA binding"/>
    <property type="evidence" value="ECO:0007669"/>
    <property type="project" value="InterPro"/>
</dbReference>
<dbReference type="GO" id="GO:0003700">
    <property type="term" value="F:DNA-binding transcription factor activity"/>
    <property type="evidence" value="ECO:0007669"/>
    <property type="project" value="InterPro"/>
</dbReference>
<evidence type="ECO:0000256" key="6">
    <source>
        <dbReference type="ARBA" id="ARBA00023163"/>
    </source>
</evidence>
<keyword evidence="5 9" id="KW-0238">DNA-binding</keyword>
<evidence type="ECO:0000256" key="1">
    <source>
        <dbReference type="ARBA" id="ARBA00022723"/>
    </source>
</evidence>
<dbReference type="Gene3D" id="3.30.50.10">
    <property type="entry name" value="Erythroid Transcription Factor GATA-1, subunit A"/>
    <property type="match status" value="1"/>
</dbReference>
<keyword evidence="4 9" id="KW-0805">Transcription regulation</keyword>
<evidence type="ECO:0000256" key="10">
    <source>
        <dbReference type="SAM" id="MobiDB-lite"/>
    </source>
</evidence>
<evidence type="ECO:0000256" key="7">
    <source>
        <dbReference type="ARBA" id="ARBA00023170"/>
    </source>
</evidence>
<dbReference type="PROSITE" id="PS51843">
    <property type="entry name" value="NR_LBD"/>
    <property type="match status" value="1"/>
</dbReference>
<dbReference type="SMART" id="SM00430">
    <property type="entry name" value="HOLI"/>
    <property type="match status" value="1"/>
</dbReference>
<sequence length="656" mass="74831">MGRKKDKEMNPINKKKKVLPPCKVCDAPAAGFHYGVNTCEACKGFFHRSLRFYKQYICEKNDACNIQHGRKKMCQKCRYDKCISVGMAKGAIKTGRYTTTKHTEDTLELQRLQQKEKLQTKLSREGIFMKALADSSGQDFRDKLRQRLENDESSGDSLFQSSKSAVCCNEDTLSFRCLNNLACCQTYQLLRRKCGLESPLFIFAITSVSIQSEPLSVDCCVDTDFGKKERKRILQMCVKQALYHQEGCTSPLPSQPVFQIPKDLETCCSPSICDRHCRSKSHSQASFNSPISPSSSNPSPESVHSAHLLSPQQLSHTVMSPCSSLADITCSSFCHSCGLALDNRSIEELYADKDLVSSLLVETYDKHVKPHVVRISKEQMDLWGAEHLEVCKLNQEMFGPRHRVPDSEFDYIYTNTGIDSDNRLDRFESYIQIVEHLVPLVVKFSKSIPGFSHLPLVAKVNLIKYAITDFFFLDIYTNVSTKHSVTYCMDGTFRCTNDCRMDYHGDIQHIVKLVHLQHIKVCNSFQKLELTLEEECLVRAILIVTPDRELWSPGDLAKSIYEHLHVCLIHLLRKRPGNTMTFYTKIVDCLIDLRSYMFNLISIVKRMGMQKYTRLLQDPLLRGMMAGILFEEDDDYEGEAYEELKRQKNVSGNSAS</sequence>
<dbReference type="SUPFAM" id="SSF48508">
    <property type="entry name" value="Nuclear receptor ligand-binding domain"/>
    <property type="match status" value="1"/>
</dbReference>
<dbReference type="InterPro" id="IPR001723">
    <property type="entry name" value="Nuclear_hrmn_rcpt"/>
</dbReference>
<dbReference type="InterPro" id="IPR035500">
    <property type="entry name" value="NHR-like_dom_sf"/>
</dbReference>
<name>A0AAV3XWJ2_9GAST</name>
<dbReference type="PANTHER" id="PTHR24082">
    <property type="entry name" value="NUCLEAR HORMONE RECEPTOR"/>
    <property type="match status" value="1"/>
</dbReference>
<reference evidence="13 14" key="1">
    <citation type="journal article" date="2021" name="Elife">
        <title>Chloroplast acquisition without the gene transfer in kleptoplastic sea slugs, Plakobranchus ocellatus.</title>
        <authorList>
            <person name="Maeda T."/>
            <person name="Takahashi S."/>
            <person name="Yoshida T."/>
            <person name="Shimamura S."/>
            <person name="Takaki Y."/>
            <person name="Nagai Y."/>
            <person name="Toyoda A."/>
            <person name="Suzuki Y."/>
            <person name="Arimoto A."/>
            <person name="Ishii H."/>
            <person name="Satoh N."/>
            <person name="Nishiyama T."/>
            <person name="Hasebe M."/>
            <person name="Maruyama T."/>
            <person name="Minagawa J."/>
            <person name="Obokata J."/>
            <person name="Shigenobu S."/>
        </authorList>
    </citation>
    <scope>NUCLEOTIDE SEQUENCE [LARGE SCALE GENOMIC DNA]</scope>
</reference>
<accession>A0AAV3XWJ2</accession>
<dbReference type="InterPro" id="IPR000536">
    <property type="entry name" value="Nucl_hrmn_rcpt_lig-bd"/>
</dbReference>
<feature type="domain" description="NR LBD" evidence="12">
    <location>
        <begin position="393"/>
        <end position="626"/>
    </location>
</feature>
<feature type="domain" description="Nuclear receptor" evidence="11">
    <location>
        <begin position="19"/>
        <end position="94"/>
    </location>
</feature>
<keyword evidence="1 9" id="KW-0479">Metal-binding</keyword>
<dbReference type="GO" id="GO:0008270">
    <property type="term" value="F:zinc ion binding"/>
    <property type="evidence" value="ECO:0007669"/>
    <property type="project" value="UniProtKB-KW"/>
</dbReference>
<dbReference type="EMBL" id="BLXT01000663">
    <property type="protein sequence ID" value="GFN79355.1"/>
    <property type="molecule type" value="Genomic_DNA"/>
</dbReference>
<dbReference type="Gene3D" id="1.10.565.10">
    <property type="entry name" value="Retinoid X Receptor"/>
    <property type="match status" value="1"/>
</dbReference>